<protein>
    <submittedName>
        <fullName evidence="1">Uncharacterized protein</fullName>
    </submittedName>
</protein>
<dbReference type="Proteomes" id="UP000020773">
    <property type="component" value="Unassembled WGS sequence"/>
</dbReference>
<organism evidence="1 2">
    <name type="scientific">Bacteroides fragilis str. 3998T(B)3</name>
    <dbReference type="NCBI Taxonomy" id="1339316"/>
    <lineage>
        <taxon>Bacteria</taxon>
        <taxon>Pseudomonadati</taxon>
        <taxon>Bacteroidota</taxon>
        <taxon>Bacteroidia</taxon>
        <taxon>Bacteroidales</taxon>
        <taxon>Bacteroidaceae</taxon>
        <taxon>Bacteroides</taxon>
    </lineage>
</organism>
<sequence>MNKQDVEPQVAEALLDVGVSIPFWRFRLPFRKKPVQLRMTMKRPKLGTQLRIARLYLKIGVTYEKMRDFTKEEQMSFMVEHGHDVCRMIALTICRGRYSGLLLSPLVSWILLWWVDDVYLQAACTRFVSLLGTKSFENIIRSAEKTNPTVPLNQSQQKKGS</sequence>
<comment type="caution">
    <text evidence="1">The sequence shown here is derived from an EMBL/GenBank/DDBJ whole genome shotgun (WGS) entry which is preliminary data.</text>
</comment>
<dbReference type="RefSeq" id="WP_032596998.1">
    <property type="nucleotide sequence ID" value="NZ_JGDB01000184.1"/>
</dbReference>
<dbReference type="EMBL" id="JGDB01000184">
    <property type="protein sequence ID" value="EXY90340.1"/>
    <property type="molecule type" value="Genomic_DNA"/>
</dbReference>
<dbReference type="AlphaFoldDB" id="A0A015XCE3"/>
<reference evidence="1 2" key="1">
    <citation type="submission" date="2014-02" db="EMBL/GenBank/DDBJ databases">
        <authorList>
            <person name="Sears C."/>
            <person name="Carroll K."/>
            <person name="Sack B.R."/>
            <person name="Qadri F."/>
            <person name="Myers L.L."/>
            <person name="Chung G.-T."/>
            <person name="Escheverria P."/>
            <person name="Fraser C.M."/>
            <person name="Sadzewicz L."/>
            <person name="Shefchek K.A."/>
            <person name="Tallon L."/>
            <person name="Das S.P."/>
            <person name="Daugherty S."/>
            <person name="Mongodin E.F."/>
        </authorList>
    </citation>
    <scope>NUCLEOTIDE SEQUENCE [LARGE SCALE GENOMIC DNA]</scope>
    <source>
        <strain evidence="2">3998T(B)3</strain>
    </source>
</reference>
<evidence type="ECO:0000313" key="1">
    <source>
        <dbReference type="EMBL" id="EXY90340.1"/>
    </source>
</evidence>
<proteinExistence type="predicted"/>
<gene>
    <name evidence="1" type="ORF">M125_2972</name>
</gene>
<dbReference type="PATRIC" id="fig|1339316.3.peg.2833"/>
<name>A0A015XCE3_BACFG</name>
<accession>A0A015XCE3</accession>
<evidence type="ECO:0000313" key="2">
    <source>
        <dbReference type="Proteomes" id="UP000020773"/>
    </source>
</evidence>